<evidence type="ECO:0000313" key="2">
    <source>
        <dbReference type="Proteomes" id="UP001327560"/>
    </source>
</evidence>
<keyword evidence="2" id="KW-1185">Reference proteome</keyword>
<dbReference type="EMBL" id="CP136895">
    <property type="protein sequence ID" value="WOL11542.1"/>
    <property type="molecule type" value="Genomic_DNA"/>
</dbReference>
<name>A0AAQ3KPP5_9LILI</name>
<reference evidence="1 2" key="1">
    <citation type="submission" date="2023-10" db="EMBL/GenBank/DDBJ databases">
        <title>Chromosome-scale genome assembly provides insights into flower coloration mechanisms of Canna indica.</title>
        <authorList>
            <person name="Li C."/>
        </authorList>
    </citation>
    <scope>NUCLEOTIDE SEQUENCE [LARGE SCALE GENOMIC DNA]</scope>
    <source>
        <tissue evidence="1">Flower</tissue>
    </source>
</reference>
<dbReference type="Proteomes" id="UP001327560">
    <property type="component" value="Chromosome 6"/>
</dbReference>
<evidence type="ECO:0000313" key="1">
    <source>
        <dbReference type="EMBL" id="WOL11542.1"/>
    </source>
</evidence>
<gene>
    <name evidence="1" type="ORF">Cni_G20305</name>
</gene>
<organism evidence="1 2">
    <name type="scientific">Canna indica</name>
    <name type="common">Indian-shot</name>
    <dbReference type="NCBI Taxonomy" id="4628"/>
    <lineage>
        <taxon>Eukaryota</taxon>
        <taxon>Viridiplantae</taxon>
        <taxon>Streptophyta</taxon>
        <taxon>Embryophyta</taxon>
        <taxon>Tracheophyta</taxon>
        <taxon>Spermatophyta</taxon>
        <taxon>Magnoliopsida</taxon>
        <taxon>Liliopsida</taxon>
        <taxon>Zingiberales</taxon>
        <taxon>Cannaceae</taxon>
        <taxon>Canna</taxon>
    </lineage>
</organism>
<sequence length="192" mass="21433">MESFHQMLEHARNQGFIHGVHISRRSPSISSLFFADDVLLFSKADKHHAQTLQCLFAKYQAMSGQQINSSKSAFMLSKHTLDHTMTAISSILSITKTNFDEKYLGLSATINRSKQSSFEYIISKITSRIQSWSSKFLSRAGRPKITTIPLGDGRALSKVEISSIVVYDGILVHEQLGPYTVNHGFPANHFSA</sequence>
<accession>A0AAQ3KPP5</accession>
<dbReference type="AlphaFoldDB" id="A0AAQ3KPP5"/>
<proteinExistence type="predicted"/>
<evidence type="ECO:0008006" key="3">
    <source>
        <dbReference type="Google" id="ProtNLM"/>
    </source>
</evidence>
<dbReference type="PANTHER" id="PTHR33116:SF86">
    <property type="entry name" value="REVERSE TRANSCRIPTASE DOMAIN-CONTAINING PROTEIN"/>
    <property type="match status" value="1"/>
</dbReference>
<protein>
    <recommendedName>
        <fullName evidence="3">Reverse transcriptase domain-containing protein</fullName>
    </recommendedName>
</protein>
<dbReference type="PANTHER" id="PTHR33116">
    <property type="entry name" value="REVERSE TRANSCRIPTASE ZINC-BINDING DOMAIN-CONTAINING PROTEIN-RELATED-RELATED"/>
    <property type="match status" value="1"/>
</dbReference>